<dbReference type="PROSITE" id="PS51201">
    <property type="entry name" value="RCK_N"/>
    <property type="match status" value="2"/>
</dbReference>
<feature type="domain" description="RCK N-terminal" evidence="7">
    <location>
        <begin position="230"/>
        <end position="347"/>
    </location>
</feature>
<dbReference type="InterPro" id="IPR003148">
    <property type="entry name" value="RCK_N"/>
</dbReference>
<dbReference type="NCBIfam" id="NF007039">
    <property type="entry name" value="PRK09496.3-2"/>
    <property type="match status" value="1"/>
</dbReference>
<evidence type="ECO:0000256" key="5">
    <source>
        <dbReference type="ARBA" id="ARBA00023027"/>
    </source>
</evidence>
<keyword evidence="10" id="KW-1185">Reference proteome</keyword>
<dbReference type="GO" id="GO:0015079">
    <property type="term" value="F:potassium ion transmembrane transporter activity"/>
    <property type="evidence" value="ECO:0007669"/>
    <property type="project" value="InterPro"/>
</dbReference>
<dbReference type="FunCoup" id="Q2LX97">
    <property type="interactions" value="120"/>
</dbReference>
<evidence type="ECO:0000256" key="3">
    <source>
        <dbReference type="ARBA" id="ARBA00022538"/>
    </source>
</evidence>
<dbReference type="InterPro" id="IPR036721">
    <property type="entry name" value="RCK_C_sf"/>
</dbReference>
<dbReference type="GO" id="GO:0005886">
    <property type="term" value="C:plasma membrane"/>
    <property type="evidence" value="ECO:0007669"/>
    <property type="project" value="InterPro"/>
</dbReference>
<dbReference type="SUPFAM" id="SSF116726">
    <property type="entry name" value="TrkA C-terminal domain-like"/>
    <property type="match status" value="2"/>
</dbReference>
<accession>Q2LX97</accession>
<organism evidence="9 10">
    <name type="scientific">Syntrophus aciditrophicus (strain SB)</name>
    <dbReference type="NCBI Taxonomy" id="56780"/>
    <lineage>
        <taxon>Bacteria</taxon>
        <taxon>Pseudomonadati</taxon>
        <taxon>Thermodesulfobacteriota</taxon>
        <taxon>Syntrophia</taxon>
        <taxon>Syntrophales</taxon>
        <taxon>Syntrophaceae</taxon>
        <taxon>Syntrophus</taxon>
    </lineage>
</organism>
<dbReference type="STRING" id="56780.SYN_02618"/>
<keyword evidence="3" id="KW-0633">Potassium transport</keyword>
<dbReference type="OrthoDB" id="9775180at2"/>
<feature type="domain" description="RCK C-terminal" evidence="8">
    <location>
        <begin position="141"/>
        <end position="225"/>
    </location>
</feature>
<name>Q2LX97_SYNAS</name>
<keyword evidence="5" id="KW-0520">NAD</keyword>
<reference evidence="9 10" key="1">
    <citation type="journal article" date="2007" name="Proc. Natl. Acad. Sci. U.S.A.">
        <title>The genome of Syntrophus aciditrophicus: life at the thermodynamic limit of microbial growth.</title>
        <authorList>
            <person name="McInerney M.J."/>
            <person name="Rohlin L."/>
            <person name="Mouttaki H."/>
            <person name="Kim U."/>
            <person name="Krupp R.S."/>
            <person name="Rios-Hernandez L."/>
            <person name="Sieber J."/>
            <person name="Struchtemeyer C.G."/>
            <person name="Bhattacharyya A."/>
            <person name="Campbell J.W."/>
            <person name="Gunsalus R.P."/>
        </authorList>
    </citation>
    <scope>NUCLEOTIDE SEQUENCE [LARGE SCALE GENOMIC DNA]</scope>
    <source>
        <strain evidence="9 10">SB</strain>
    </source>
</reference>
<dbReference type="Gene3D" id="3.30.70.1450">
    <property type="entry name" value="Regulator of K+ conductance, C-terminal domain"/>
    <property type="match status" value="2"/>
</dbReference>
<evidence type="ECO:0000259" key="7">
    <source>
        <dbReference type="PROSITE" id="PS51201"/>
    </source>
</evidence>
<dbReference type="PANTHER" id="PTHR43833:SF5">
    <property type="entry name" value="TRK SYSTEM POTASSIUM UPTAKE PROTEIN TRKA"/>
    <property type="match status" value="1"/>
</dbReference>
<dbReference type="InParanoid" id="Q2LX97"/>
<feature type="domain" description="RCK N-terminal" evidence="7">
    <location>
        <begin position="1"/>
        <end position="121"/>
    </location>
</feature>
<dbReference type="Pfam" id="PF02254">
    <property type="entry name" value="TrkA_N"/>
    <property type="match status" value="2"/>
</dbReference>
<protein>
    <recommendedName>
        <fullName evidence="1">Trk system potassium uptake protein TrkA</fullName>
    </recommendedName>
</protein>
<dbReference type="Gene3D" id="3.40.50.720">
    <property type="entry name" value="NAD(P)-binding Rossmann-like Domain"/>
    <property type="match status" value="2"/>
</dbReference>
<feature type="domain" description="RCK C-terminal" evidence="8">
    <location>
        <begin position="367"/>
        <end position="448"/>
    </location>
</feature>
<dbReference type="NCBIfam" id="NF007032">
    <property type="entry name" value="PRK09496.1-4"/>
    <property type="match status" value="1"/>
</dbReference>
<dbReference type="eggNOG" id="COG0569">
    <property type="taxonomic scope" value="Bacteria"/>
</dbReference>
<dbReference type="InterPro" id="IPR006036">
    <property type="entry name" value="K_uptake_TrkA"/>
</dbReference>
<keyword evidence="2" id="KW-0813">Transport</keyword>
<keyword evidence="6" id="KW-0406">Ion transport</keyword>
<evidence type="ECO:0000256" key="6">
    <source>
        <dbReference type="ARBA" id="ARBA00023065"/>
    </source>
</evidence>
<proteinExistence type="predicted"/>
<evidence type="ECO:0000259" key="8">
    <source>
        <dbReference type="PROSITE" id="PS51202"/>
    </source>
</evidence>
<dbReference type="HOGENOM" id="CLU_046525_0_3_7"/>
<dbReference type="InterPro" id="IPR050721">
    <property type="entry name" value="Trk_Ktr_HKT_K-transport"/>
</dbReference>
<dbReference type="KEGG" id="sat:SYN_02618"/>
<dbReference type="PRINTS" id="PR00335">
    <property type="entry name" value="KUPTAKETRKA"/>
</dbReference>
<dbReference type="PANTHER" id="PTHR43833">
    <property type="entry name" value="POTASSIUM CHANNEL PROTEIN 2-RELATED-RELATED"/>
    <property type="match status" value="1"/>
</dbReference>
<dbReference type="Pfam" id="PF02080">
    <property type="entry name" value="TrkA_C"/>
    <property type="match status" value="2"/>
</dbReference>
<dbReference type="InterPro" id="IPR006037">
    <property type="entry name" value="RCK_C"/>
</dbReference>
<dbReference type="EMBL" id="CP000252">
    <property type="protein sequence ID" value="ABC78706.1"/>
    <property type="molecule type" value="Genomic_DNA"/>
</dbReference>
<dbReference type="PROSITE" id="PS51202">
    <property type="entry name" value="RCK_C"/>
    <property type="match status" value="2"/>
</dbReference>
<dbReference type="NCBIfam" id="NF007031">
    <property type="entry name" value="PRK09496.1-2"/>
    <property type="match status" value="1"/>
</dbReference>
<evidence type="ECO:0000256" key="2">
    <source>
        <dbReference type="ARBA" id="ARBA00022448"/>
    </source>
</evidence>
<dbReference type="Proteomes" id="UP000001933">
    <property type="component" value="Chromosome"/>
</dbReference>
<keyword evidence="4" id="KW-0630">Potassium</keyword>
<evidence type="ECO:0000256" key="1">
    <source>
        <dbReference type="ARBA" id="ARBA00017378"/>
    </source>
</evidence>
<sequence length="448" mass="49955">MRIIIVGAGEVGSHLSESLSLEGHEVVLIDRNTERIRYLEKKLDVLTIVGNGASAQVLEHGGIKDTDLFIAVTDIDEVNLVASILAREYHVKHRVARVRNEEFLSPGSPLNETRLGLDLLINPDRVMAEEILRLVDLSEAFDFFEFADGQVVLLGYRIKENNPICGLTMQELGEIRGIYDFVIVSILRGNQALIPRGPDVIEAGDSIYLTARRSEIPNVEYLLNLSSKAPKRIFIIGGGRVGSLVARQMESRRVDVRLVEKDSDRCQKLSEVLEKTILLNLDGMDSRELLEEGIDRADLVIAVTGDDDVNILSSLLAKHHGTAKCITRIDRPDFIPLLEKLGVDMALSPRLLAAGTILKFVRRGSIRAVANILRVDAEVLEMVVPDKPHFRQQPIRKLRFPDRAIMGAVVRKDRVLIPTGDTILEPKDDVIIFALHDAIPEVELFFEP</sequence>
<dbReference type="NCBIfam" id="NF007041">
    <property type="entry name" value="PRK09496.3-4"/>
    <property type="match status" value="1"/>
</dbReference>
<gene>
    <name evidence="9" type="ORF">SYN_02618</name>
</gene>
<dbReference type="SUPFAM" id="SSF51735">
    <property type="entry name" value="NAD(P)-binding Rossmann-fold domains"/>
    <property type="match status" value="2"/>
</dbReference>
<dbReference type="RefSeq" id="WP_011418723.1">
    <property type="nucleotide sequence ID" value="NC_007759.1"/>
</dbReference>
<evidence type="ECO:0000256" key="4">
    <source>
        <dbReference type="ARBA" id="ARBA00022958"/>
    </source>
</evidence>
<evidence type="ECO:0000313" key="10">
    <source>
        <dbReference type="Proteomes" id="UP000001933"/>
    </source>
</evidence>
<dbReference type="InterPro" id="IPR036291">
    <property type="entry name" value="NAD(P)-bd_dom_sf"/>
</dbReference>
<dbReference type="AlphaFoldDB" id="Q2LX97"/>
<evidence type="ECO:0000313" key="9">
    <source>
        <dbReference type="EMBL" id="ABC78706.1"/>
    </source>
</evidence>